<evidence type="ECO:0000256" key="8">
    <source>
        <dbReference type="ARBA" id="ARBA00022827"/>
    </source>
</evidence>
<evidence type="ECO:0000256" key="11">
    <source>
        <dbReference type="ARBA" id="ARBA00048305"/>
    </source>
</evidence>
<evidence type="ECO:0000256" key="12">
    <source>
        <dbReference type="SAM" id="Phobius"/>
    </source>
</evidence>
<dbReference type="PANTHER" id="PTHR42716:SF2">
    <property type="entry name" value="L-ASPARTATE OXIDASE, CHLOROPLASTIC"/>
    <property type="match status" value="1"/>
</dbReference>
<evidence type="ECO:0000256" key="7">
    <source>
        <dbReference type="ARBA" id="ARBA00022642"/>
    </source>
</evidence>
<dbReference type="PRINTS" id="PR00368">
    <property type="entry name" value="FADPNR"/>
</dbReference>
<keyword evidence="9" id="KW-0560">Oxidoreductase</keyword>
<evidence type="ECO:0000313" key="15">
    <source>
        <dbReference type="EMBL" id="TCL57750.1"/>
    </source>
</evidence>
<comment type="pathway">
    <text evidence="2">Cofactor biosynthesis; NAD(+) biosynthesis; iminoaspartate from L-aspartate (oxidase route): step 1/1.</text>
</comment>
<dbReference type="AlphaFoldDB" id="A0A4R1QYI9"/>
<feature type="transmembrane region" description="Helical" evidence="12">
    <location>
        <begin position="12"/>
        <end position="31"/>
    </location>
</feature>
<dbReference type="Gene3D" id="1.20.58.100">
    <property type="entry name" value="Fumarate reductase/succinate dehydrogenase flavoprotein-like, C-terminal domain"/>
    <property type="match status" value="1"/>
</dbReference>
<dbReference type="InterPro" id="IPR036188">
    <property type="entry name" value="FAD/NAD-bd_sf"/>
</dbReference>
<keyword evidence="7" id="KW-0662">Pyridine nucleotide biosynthesis</keyword>
<comment type="cofactor">
    <cofactor evidence="1">
        <name>FAD</name>
        <dbReference type="ChEBI" id="CHEBI:57692"/>
    </cofactor>
</comment>
<evidence type="ECO:0000256" key="9">
    <source>
        <dbReference type="ARBA" id="ARBA00023002"/>
    </source>
</evidence>
<dbReference type="SUPFAM" id="SSF46977">
    <property type="entry name" value="Succinate dehydrogenase/fumarate reductase flavoprotein C-terminal domain"/>
    <property type="match status" value="1"/>
</dbReference>
<evidence type="ECO:0000313" key="16">
    <source>
        <dbReference type="Proteomes" id="UP000295184"/>
    </source>
</evidence>
<dbReference type="STRING" id="1650663.GCA_001486665_01095"/>
<dbReference type="SUPFAM" id="SSF51905">
    <property type="entry name" value="FAD/NAD(P)-binding domain"/>
    <property type="match status" value="1"/>
</dbReference>
<keyword evidence="12" id="KW-0812">Transmembrane</keyword>
<keyword evidence="6" id="KW-0285">Flavoprotein</keyword>
<name>A0A4R1QYI9_9FIRM</name>
<keyword evidence="12" id="KW-1133">Transmembrane helix</keyword>
<dbReference type="InterPro" id="IPR037099">
    <property type="entry name" value="Fum_R/Succ_DH_flav-like_C_sf"/>
</dbReference>
<evidence type="ECO:0000256" key="10">
    <source>
        <dbReference type="ARBA" id="ARBA00030386"/>
    </source>
</evidence>
<dbReference type="RefSeq" id="WP_077138507.1">
    <property type="nucleotide sequence ID" value="NZ_CABKVM010000015.1"/>
</dbReference>
<dbReference type="EMBL" id="SLUM01000009">
    <property type="protein sequence ID" value="TCL57750.1"/>
    <property type="molecule type" value="Genomic_DNA"/>
</dbReference>
<dbReference type="Gene3D" id="3.90.700.10">
    <property type="entry name" value="Succinate dehydrogenase/fumarate reductase flavoprotein, catalytic domain"/>
    <property type="match status" value="1"/>
</dbReference>
<dbReference type="InterPro" id="IPR005288">
    <property type="entry name" value="NadB"/>
</dbReference>
<dbReference type="GO" id="GO:0033765">
    <property type="term" value="F:steroid dehydrogenase activity, acting on the CH-CH group of donors"/>
    <property type="evidence" value="ECO:0007669"/>
    <property type="project" value="UniProtKB-ARBA"/>
</dbReference>
<reference evidence="15 16" key="1">
    <citation type="submission" date="2019-03" db="EMBL/GenBank/DDBJ databases">
        <title>Genomic Encyclopedia of Type Strains, Phase IV (KMG-IV): sequencing the most valuable type-strain genomes for metagenomic binning, comparative biology and taxonomic classification.</title>
        <authorList>
            <person name="Goeker M."/>
        </authorList>
    </citation>
    <scope>NUCLEOTIDE SEQUENCE [LARGE SCALE GENOMIC DNA]</scope>
    <source>
        <strain evidence="15 16">DSM 100451</strain>
    </source>
</reference>
<comment type="similarity">
    <text evidence="3">Belongs to the FAD-dependent oxidoreductase 2 family. NadB subfamily.</text>
</comment>
<keyword evidence="12" id="KW-0472">Membrane</keyword>
<proteinExistence type="inferred from homology"/>
<dbReference type="Pfam" id="PF00890">
    <property type="entry name" value="FAD_binding_2"/>
    <property type="match status" value="2"/>
</dbReference>
<dbReference type="InterPro" id="IPR015939">
    <property type="entry name" value="Fum_Rdtase/Succ_DH_flav-like_C"/>
</dbReference>
<evidence type="ECO:0000256" key="5">
    <source>
        <dbReference type="ARBA" id="ARBA00021901"/>
    </source>
</evidence>
<dbReference type="GO" id="GO:0034628">
    <property type="term" value="P:'de novo' NAD+ biosynthetic process from L-aspartate"/>
    <property type="evidence" value="ECO:0007669"/>
    <property type="project" value="TreeGrafter"/>
</dbReference>
<dbReference type="PANTHER" id="PTHR42716">
    <property type="entry name" value="L-ASPARTATE OXIDASE"/>
    <property type="match status" value="1"/>
</dbReference>
<feature type="domain" description="FAD-dependent oxidoreductase 2 FAD-binding" evidence="13">
    <location>
        <begin position="10"/>
        <end position="240"/>
    </location>
</feature>
<feature type="domain" description="Fumarate reductase/succinate dehydrogenase flavoprotein-like C-terminal" evidence="14">
    <location>
        <begin position="432"/>
        <end position="516"/>
    </location>
</feature>
<sequence length="548" mass="59411">MRLKYSRHCDVLVVGSGIAGIMAALAAAVAGRSVILASSGPVFSGSSFYPGTWGLGLIGPENEADQEDLVQSILEVGCGMADEAMVRAFVAGIAPAIEGVKAMGVQLKAAADQNQKDFIPCFDRKHRSWNGLLFDSMRQVFSRKMEESGVEQLPGCELLQLIKTDGRVSGAVVCCGKELTAIRCGALVLATGGYGGLFRDRLTTDDVAGAGQWLALEAGAELVNLEFMQMMPGYLNPCRKTIFNEKTFRYTRLTGPDGRDILENEPDRQALLECRSTHGPFTSRLISRRVDLAMVKAAQAAPEQGVTVTYGPEIRENTPEFVRTYFDWLWEKKHLTMDDPVQIAPFAHAANGGVRIDPNGFTGVPGLFACGEVTGGMHGADRIGGLSTANGLVFGRKAGESAAAFAAAQPVPRADGPVEFDARIIPDQAERRRRMQDVMSECGMVVRTGEALRQGMERLAQLADGCAFTEGDDATQIAASRRLWAQLHLAQAILSAQCMRTESRGSHYRADYPERNPAMERRILVRLEGSTARAAFEQNLAEERSEKQ</sequence>
<dbReference type="Proteomes" id="UP000295184">
    <property type="component" value="Unassembled WGS sequence"/>
</dbReference>
<dbReference type="InterPro" id="IPR003953">
    <property type="entry name" value="FAD-dep_OxRdtase_2_FAD-bd"/>
</dbReference>
<evidence type="ECO:0000259" key="14">
    <source>
        <dbReference type="Pfam" id="PF02910"/>
    </source>
</evidence>
<accession>A0A4R1QYI9</accession>
<keyword evidence="8" id="KW-0274">FAD</keyword>
<evidence type="ECO:0000256" key="4">
    <source>
        <dbReference type="ARBA" id="ARBA00012173"/>
    </source>
</evidence>
<protein>
    <recommendedName>
        <fullName evidence="5">L-aspartate oxidase</fullName>
        <ecNumber evidence="4">1.4.3.16</ecNumber>
    </recommendedName>
    <alternativeName>
        <fullName evidence="10">Quinolinate synthase B</fullName>
    </alternativeName>
</protein>
<gene>
    <name evidence="15" type="ORF">EDD77_10924</name>
</gene>
<comment type="catalytic activity">
    <reaction evidence="11">
        <text>L-aspartate + O2 = iminosuccinate + H2O2</text>
        <dbReference type="Rhea" id="RHEA:25876"/>
        <dbReference type="ChEBI" id="CHEBI:15379"/>
        <dbReference type="ChEBI" id="CHEBI:16240"/>
        <dbReference type="ChEBI" id="CHEBI:29991"/>
        <dbReference type="ChEBI" id="CHEBI:77875"/>
        <dbReference type="EC" id="1.4.3.16"/>
    </reaction>
    <physiologicalReaction direction="left-to-right" evidence="11">
        <dbReference type="Rhea" id="RHEA:25877"/>
    </physiologicalReaction>
</comment>
<evidence type="ECO:0000256" key="3">
    <source>
        <dbReference type="ARBA" id="ARBA00008562"/>
    </source>
</evidence>
<dbReference type="OrthoDB" id="9806724at2"/>
<dbReference type="PRINTS" id="PR00411">
    <property type="entry name" value="PNDRDTASEI"/>
</dbReference>
<dbReference type="GO" id="GO:0008734">
    <property type="term" value="F:L-aspartate oxidase activity"/>
    <property type="evidence" value="ECO:0007669"/>
    <property type="project" value="UniProtKB-EC"/>
</dbReference>
<evidence type="ECO:0000256" key="1">
    <source>
        <dbReference type="ARBA" id="ARBA00001974"/>
    </source>
</evidence>
<organism evidence="15 16">
    <name type="scientific">Allofournierella massiliensis</name>
    <dbReference type="NCBI Taxonomy" id="1650663"/>
    <lineage>
        <taxon>Bacteria</taxon>
        <taxon>Bacillati</taxon>
        <taxon>Bacillota</taxon>
        <taxon>Clostridia</taxon>
        <taxon>Eubacteriales</taxon>
        <taxon>Oscillospiraceae</taxon>
        <taxon>Allofournierella</taxon>
    </lineage>
</organism>
<evidence type="ECO:0000256" key="2">
    <source>
        <dbReference type="ARBA" id="ARBA00004950"/>
    </source>
</evidence>
<dbReference type="Pfam" id="PF02910">
    <property type="entry name" value="Succ_DH_flav_C"/>
    <property type="match status" value="1"/>
</dbReference>
<dbReference type="EC" id="1.4.3.16" evidence="4"/>
<dbReference type="InterPro" id="IPR027477">
    <property type="entry name" value="Succ_DH/fumarate_Rdtase_cat_sf"/>
</dbReference>
<comment type="caution">
    <text evidence="15">The sequence shown here is derived from an EMBL/GenBank/DDBJ whole genome shotgun (WGS) entry which is preliminary data.</text>
</comment>
<evidence type="ECO:0000259" key="13">
    <source>
        <dbReference type="Pfam" id="PF00890"/>
    </source>
</evidence>
<feature type="domain" description="FAD-dependent oxidoreductase 2 FAD-binding" evidence="13">
    <location>
        <begin position="341"/>
        <end position="387"/>
    </location>
</feature>
<evidence type="ECO:0000256" key="6">
    <source>
        <dbReference type="ARBA" id="ARBA00022630"/>
    </source>
</evidence>
<dbReference type="Gene3D" id="3.50.50.60">
    <property type="entry name" value="FAD/NAD(P)-binding domain"/>
    <property type="match status" value="1"/>
</dbReference>